<dbReference type="Pfam" id="PF03358">
    <property type="entry name" value="FMN_red"/>
    <property type="match status" value="1"/>
</dbReference>
<evidence type="ECO:0000259" key="1">
    <source>
        <dbReference type="Pfam" id="PF03358"/>
    </source>
</evidence>
<evidence type="ECO:0000313" key="2">
    <source>
        <dbReference type="EMBL" id="AOZ72713.1"/>
    </source>
</evidence>
<gene>
    <name evidence="2" type="ORF">BK816_04910</name>
</gene>
<dbReference type="GO" id="GO:0016491">
    <property type="term" value="F:oxidoreductase activity"/>
    <property type="evidence" value="ECO:0007669"/>
    <property type="project" value="InterPro"/>
</dbReference>
<dbReference type="AlphaFoldDB" id="A0A1D9MKK7"/>
<dbReference type="PANTHER" id="PTHR30543:SF21">
    <property type="entry name" value="NAD(P)H-DEPENDENT FMN REDUCTASE LOT6"/>
    <property type="match status" value="1"/>
</dbReference>
<dbReference type="InterPro" id="IPR050712">
    <property type="entry name" value="NAD(P)H-dep_reductase"/>
</dbReference>
<organism evidence="2 3">
    <name type="scientific">Boudabousia tangfeifanii</name>
    <dbReference type="NCBI Taxonomy" id="1912795"/>
    <lineage>
        <taxon>Bacteria</taxon>
        <taxon>Bacillati</taxon>
        <taxon>Actinomycetota</taxon>
        <taxon>Actinomycetes</taxon>
        <taxon>Actinomycetales</taxon>
        <taxon>Actinomycetaceae</taxon>
        <taxon>Boudabousia</taxon>
    </lineage>
</organism>
<dbReference type="GO" id="GO:0010181">
    <property type="term" value="F:FMN binding"/>
    <property type="evidence" value="ECO:0007669"/>
    <property type="project" value="TreeGrafter"/>
</dbReference>
<dbReference type="EMBL" id="CP017812">
    <property type="protein sequence ID" value="AOZ72713.1"/>
    <property type="molecule type" value="Genomic_DNA"/>
</dbReference>
<evidence type="ECO:0000313" key="3">
    <source>
        <dbReference type="Proteomes" id="UP000176288"/>
    </source>
</evidence>
<sequence length="187" mass="21000">MAKIAIVLGSVREGRFGEQVANWVLEKAVAAMPETTFTLVDVQEFDLPIFNGTISPAMLHRQYPDPRISRWSKVMDEADGYIFVTTEYNHSIPGAFKNAIDHLSPELNQKAIAFVGYSWDGAIRAIEHWRSISAQFNLYDIRAQLALTFPVDSTEGDFTPHPRREKELATLLNQLVPAAKALKTLRA</sequence>
<proteinExistence type="predicted"/>
<keyword evidence="3" id="KW-1185">Reference proteome</keyword>
<dbReference type="PANTHER" id="PTHR30543">
    <property type="entry name" value="CHROMATE REDUCTASE"/>
    <property type="match status" value="1"/>
</dbReference>
<dbReference type="GO" id="GO:0005829">
    <property type="term" value="C:cytosol"/>
    <property type="evidence" value="ECO:0007669"/>
    <property type="project" value="TreeGrafter"/>
</dbReference>
<dbReference type="KEGG" id="avu:BK816_04910"/>
<dbReference type="OrthoDB" id="9812295at2"/>
<reference evidence="2 3" key="1">
    <citation type="submission" date="2016-10" db="EMBL/GenBank/DDBJ databases">
        <title>Actinomyces aegypiusis sp. nov., isolated from the Aegypius monachus in Qinghai Tibet Plateau China.</title>
        <authorList>
            <person name="Wang Y."/>
        </authorList>
    </citation>
    <scope>NUCLEOTIDE SEQUENCE [LARGE SCALE GENOMIC DNA]</scope>
    <source>
        <strain evidence="2 3">VUL4_3</strain>
    </source>
</reference>
<dbReference type="InterPro" id="IPR029039">
    <property type="entry name" value="Flavoprotein-like_sf"/>
</dbReference>
<name>A0A1D9MKK7_9ACTO</name>
<dbReference type="InterPro" id="IPR005025">
    <property type="entry name" value="FMN_Rdtase-like_dom"/>
</dbReference>
<dbReference type="Proteomes" id="UP000176288">
    <property type="component" value="Chromosome"/>
</dbReference>
<accession>A0A1D9MKK7</accession>
<dbReference type="RefSeq" id="WP_071164179.1">
    <property type="nucleotide sequence ID" value="NZ_CP017812.1"/>
</dbReference>
<dbReference type="SUPFAM" id="SSF52218">
    <property type="entry name" value="Flavoproteins"/>
    <property type="match status" value="1"/>
</dbReference>
<protein>
    <submittedName>
        <fullName evidence="2">NADPH-dependent FMN reductase</fullName>
    </submittedName>
</protein>
<dbReference type="Gene3D" id="3.40.50.360">
    <property type="match status" value="1"/>
</dbReference>
<feature type="domain" description="NADPH-dependent FMN reductase-like" evidence="1">
    <location>
        <begin position="3"/>
        <end position="147"/>
    </location>
</feature>
<dbReference type="STRING" id="1912795.BK816_04910"/>